<sequence>MSERKRNREYQNKLNKVRKIYLEDEKKQKELVEEAERHLQERSEDFFNDVTYLPVDYYAKSLPEKGKRSIEETIQTVVDFFDEEKANEKARKNVESAMDKYIEMYFPGECKGYNEHLARLIEKAERIEEMNFPILRDILKHISDDDSWKLVAKHLGSDAEETDIKAQETPLDKKCYVFINLVPHKMHLKDLCPKLLFALSEYCECEVNTEKVEAVLDKAIADQQAEYID</sequence>
<gene>
    <name evidence="2" type="primary">LOC115219138</name>
</gene>
<accession>A0A7E6FCL5</accession>
<organism evidence="1 2">
    <name type="scientific">Octopus sinensis</name>
    <name type="common">East Asian common octopus</name>
    <dbReference type="NCBI Taxonomy" id="2607531"/>
    <lineage>
        <taxon>Eukaryota</taxon>
        <taxon>Metazoa</taxon>
        <taxon>Spiralia</taxon>
        <taxon>Lophotrochozoa</taxon>
        <taxon>Mollusca</taxon>
        <taxon>Cephalopoda</taxon>
        <taxon>Coleoidea</taxon>
        <taxon>Octopodiformes</taxon>
        <taxon>Octopoda</taxon>
        <taxon>Incirrata</taxon>
        <taxon>Octopodidae</taxon>
        <taxon>Octopus</taxon>
    </lineage>
</organism>
<proteinExistence type="predicted"/>
<protein>
    <submittedName>
        <fullName evidence="2">Uncharacterized protein LOC115219138</fullName>
    </submittedName>
</protein>
<keyword evidence="1" id="KW-1185">Reference proteome</keyword>
<reference evidence="2" key="1">
    <citation type="submission" date="2025-08" db="UniProtKB">
        <authorList>
            <consortium name="RefSeq"/>
        </authorList>
    </citation>
    <scope>IDENTIFICATION</scope>
</reference>
<name>A0A7E6FCL5_9MOLL</name>
<dbReference type="RefSeq" id="XP_036365263.1">
    <property type="nucleotide sequence ID" value="XM_036509370.1"/>
</dbReference>
<evidence type="ECO:0000313" key="2">
    <source>
        <dbReference type="RefSeq" id="XP_036365263.1"/>
    </source>
</evidence>
<dbReference type="KEGG" id="osn:115219138"/>
<dbReference type="AlphaFoldDB" id="A0A7E6FCL5"/>
<evidence type="ECO:0000313" key="1">
    <source>
        <dbReference type="Proteomes" id="UP000515154"/>
    </source>
</evidence>
<dbReference type="Proteomes" id="UP000515154">
    <property type="component" value="Linkage group LG14"/>
</dbReference>